<feature type="compositionally biased region" description="Low complexity" evidence="2">
    <location>
        <begin position="24"/>
        <end position="33"/>
    </location>
</feature>
<feature type="region of interest" description="Disordered" evidence="2">
    <location>
        <begin position="107"/>
        <end position="151"/>
    </location>
</feature>
<dbReference type="EMBL" id="JADGJQ010000004">
    <property type="protein sequence ID" value="KAJ3184217.1"/>
    <property type="molecule type" value="Genomic_DNA"/>
</dbReference>
<reference evidence="4" key="1">
    <citation type="submission" date="2020-05" db="EMBL/GenBank/DDBJ databases">
        <title>Phylogenomic resolution of chytrid fungi.</title>
        <authorList>
            <person name="Stajich J.E."/>
            <person name="Amses K."/>
            <person name="Simmons R."/>
            <person name="Seto K."/>
            <person name="Myers J."/>
            <person name="Bonds A."/>
            <person name="Quandt C.A."/>
            <person name="Barry K."/>
            <person name="Liu P."/>
            <person name="Grigoriev I."/>
            <person name="Longcore J.E."/>
            <person name="James T.Y."/>
        </authorList>
    </citation>
    <scope>NUCLEOTIDE SEQUENCE</scope>
    <source>
        <strain evidence="4">JEL0379</strain>
    </source>
</reference>
<dbReference type="AlphaFoldDB" id="A0AAD5TSP6"/>
<dbReference type="CDD" id="cd23787">
    <property type="entry name" value="RWD_CSM1"/>
    <property type="match status" value="1"/>
</dbReference>
<dbReference type="InterPro" id="IPR038608">
    <property type="entry name" value="Csm1/Pcs1_C_sf"/>
</dbReference>
<dbReference type="GO" id="GO:0072686">
    <property type="term" value="C:mitotic spindle"/>
    <property type="evidence" value="ECO:0007669"/>
    <property type="project" value="TreeGrafter"/>
</dbReference>
<evidence type="ECO:0000256" key="2">
    <source>
        <dbReference type="SAM" id="MobiDB-lite"/>
    </source>
</evidence>
<feature type="region of interest" description="Disordered" evidence="2">
    <location>
        <begin position="1"/>
        <end position="74"/>
    </location>
</feature>
<evidence type="ECO:0000313" key="5">
    <source>
        <dbReference type="Proteomes" id="UP001212152"/>
    </source>
</evidence>
<sequence length="598" mass="63920">MPPKRKNKKTAAVHDKDLEPTSDAEQQAPVAAAAKRKRSSVGEFWKVAGDADDTLPSAKSKAAKTAGKSKPRTKVLAAVNEDESEEDELIAASSTPLQFKNKLVEGSEDELVSEGPPRVIAKKPKPAPVAKKGKAAKQKAPPTAAVPDIPVENVKKKQKVIAAVAASASPDAMVSPPAPKPAKKRPAAKPAGPIPGPVAVPPVQQSRKKAPAEPTSDVTKAAAAVAAAAAGPLSIAQAAEDDDGVASASELDDAEADGVALPAMLPREPLLAGEWVSRAQHEKLRVAIQQLEARYELLKQTGVRDAEASLVEYKRTAEARIEACEAHNTSLQRETKALRSQLATAQKAHTQLETRLVDVQKEVRDARATLAERDAALKASEEAAARAAGAAVETKESAEVKRLKDALEKAGAENKALSEEVDAQKGKAKQTAARLTAQNERLTAQAAEIQRLQVNDEYLITVERMVRMFEELTGVTIQTVKDVRRPVPVDSDDEESNLDVDQEVAKEVPAIWFQCKQTGRNGALDYNLYTPTDAATSTTTAASTSGSAIYECEPVSRTARDGRTAGELPDFLPGPITFQRKMCSMFFWRACDFLNKVD</sequence>
<evidence type="ECO:0000256" key="1">
    <source>
        <dbReference type="SAM" id="Coils"/>
    </source>
</evidence>
<dbReference type="Proteomes" id="UP001212152">
    <property type="component" value="Unassembled WGS sequence"/>
</dbReference>
<protein>
    <recommendedName>
        <fullName evidence="3">Monopolin complex subunit Csm1/Pcs1 C-terminal domain-containing protein</fullName>
    </recommendedName>
</protein>
<feature type="coiled-coil region" evidence="1">
    <location>
        <begin position="281"/>
        <end position="369"/>
    </location>
</feature>
<dbReference type="GO" id="GO:0045144">
    <property type="term" value="P:meiotic sister chromatid segregation"/>
    <property type="evidence" value="ECO:0007669"/>
    <property type="project" value="TreeGrafter"/>
</dbReference>
<feature type="compositionally biased region" description="Low complexity" evidence="2">
    <location>
        <begin position="165"/>
        <end position="175"/>
    </location>
</feature>
<dbReference type="Gene3D" id="3.90.1150.80">
    <property type="match status" value="1"/>
</dbReference>
<evidence type="ECO:0000259" key="3">
    <source>
        <dbReference type="Pfam" id="PF12539"/>
    </source>
</evidence>
<comment type="caution">
    <text evidence="4">The sequence shown here is derived from an EMBL/GenBank/DDBJ whole genome shotgun (WGS) entry which is preliminary data.</text>
</comment>
<feature type="compositionally biased region" description="Basic residues" evidence="2">
    <location>
        <begin position="120"/>
        <end position="137"/>
    </location>
</feature>
<dbReference type="Pfam" id="PF12539">
    <property type="entry name" value="Csm1"/>
    <property type="match status" value="1"/>
</dbReference>
<dbReference type="GO" id="GO:0033551">
    <property type="term" value="C:monopolin complex"/>
    <property type="evidence" value="ECO:0007669"/>
    <property type="project" value="InterPro"/>
</dbReference>
<feature type="region of interest" description="Disordered" evidence="2">
    <location>
        <begin position="165"/>
        <end position="223"/>
    </location>
</feature>
<feature type="compositionally biased region" description="Low complexity" evidence="2">
    <location>
        <begin position="57"/>
        <end position="66"/>
    </location>
</feature>
<dbReference type="GO" id="GO:1990644">
    <property type="term" value="F:microtubule site clamp"/>
    <property type="evidence" value="ECO:0007669"/>
    <property type="project" value="TreeGrafter"/>
</dbReference>
<dbReference type="GO" id="GO:0005730">
    <property type="term" value="C:nucleolus"/>
    <property type="evidence" value="ECO:0007669"/>
    <property type="project" value="TreeGrafter"/>
</dbReference>
<dbReference type="GO" id="GO:0051315">
    <property type="term" value="P:attachment of mitotic spindle microtubules to kinetochore"/>
    <property type="evidence" value="ECO:0007669"/>
    <property type="project" value="TreeGrafter"/>
</dbReference>
<feature type="domain" description="Monopolin complex subunit Csm1/Pcs1 C-terminal" evidence="3">
    <location>
        <begin position="504"/>
        <end position="581"/>
    </location>
</feature>
<proteinExistence type="predicted"/>
<dbReference type="PANTHER" id="PTHR28006:SF1">
    <property type="entry name" value="MONOPOLIN COMPLEX SUBUNIT CSM1"/>
    <property type="match status" value="1"/>
</dbReference>
<keyword evidence="5" id="KW-1185">Reference proteome</keyword>
<dbReference type="InterPro" id="IPR040349">
    <property type="entry name" value="Csm1/Pcs1"/>
</dbReference>
<name>A0AAD5TSP6_9FUNG</name>
<dbReference type="PANTHER" id="PTHR28006">
    <property type="entry name" value="MONOPOLIN COMPLEX SUBUNIT CSM1"/>
    <property type="match status" value="1"/>
</dbReference>
<feature type="compositionally biased region" description="Basic residues" evidence="2">
    <location>
        <begin position="1"/>
        <end position="11"/>
    </location>
</feature>
<organism evidence="4 5">
    <name type="scientific">Geranomyces variabilis</name>
    <dbReference type="NCBI Taxonomy" id="109894"/>
    <lineage>
        <taxon>Eukaryota</taxon>
        <taxon>Fungi</taxon>
        <taxon>Fungi incertae sedis</taxon>
        <taxon>Chytridiomycota</taxon>
        <taxon>Chytridiomycota incertae sedis</taxon>
        <taxon>Chytridiomycetes</taxon>
        <taxon>Spizellomycetales</taxon>
        <taxon>Powellomycetaceae</taxon>
        <taxon>Geranomyces</taxon>
    </lineage>
</organism>
<feature type="compositionally biased region" description="Low complexity" evidence="2">
    <location>
        <begin position="138"/>
        <end position="147"/>
    </location>
</feature>
<dbReference type="GO" id="GO:0034506">
    <property type="term" value="C:chromosome, centromeric core domain"/>
    <property type="evidence" value="ECO:0007669"/>
    <property type="project" value="TreeGrafter"/>
</dbReference>
<evidence type="ECO:0000313" key="4">
    <source>
        <dbReference type="EMBL" id="KAJ3184217.1"/>
    </source>
</evidence>
<gene>
    <name evidence="4" type="ORF">HDU87_005064</name>
</gene>
<dbReference type="InterPro" id="IPR020981">
    <property type="entry name" value="Csm1/Pcs1_C"/>
</dbReference>
<keyword evidence="1" id="KW-0175">Coiled coil</keyword>
<accession>A0AAD5TSP6</accession>
<feature type="coiled-coil region" evidence="1">
    <location>
        <begin position="400"/>
        <end position="455"/>
    </location>
</feature>